<dbReference type="EMBL" id="FOVR01000002">
    <property type="protein sequence ID" value="SFN85049.1"/>
    <property type="molecule type" value="Genomic_DNA"/>
</dbReference>
<dbReference type="Pfam" id="PF25944">
    <property type="entry name" value="Beta-barrel_RND"/>
    <property type="match status" value="1"/>
</dbReference>
<dbReference type="Gene3D" id="2.40.50.100">
    <property type="match status" value="1"/>
</dbReference>
<dbReference type="GO" id="GO:0015562">
    <property type="term" value="F:efflux transmembrane transporter activity"/>
    <property type="evidence" value="ECO:0007669"/>
    <property type="project" value="InterPro"/>
</dbReference>
<comment type="subcellular location">
    <subcellularLocation>
        <location evidence="1">Cell envelope</location>
    </subcellularLocation>
</comment>
<dbReference type="SUPFAM" id="SSF111369">
    <property type="entry name" value="HlyD-like secretion proteins"/>
    <property type="match status" value="1"/>
</dbReference>
<keyword evidence="10" id="KW-1185">Reference proteome</keyword>
<dbReference type="Gene3D" id="1.10.287.470">
    <property type="entry name" value="Helix hairpin bin"/>
    <property type="match status" value="1"/>
</dbReference>
<feature type="domain" description="Multidrug resistance protein MdtA-like C-terminal permuted SH3" evidence="8">
    <location>
        <begin position="312"/>
        <end position="370"/>
    </location>
</feature>
<dbReference type="Pfam" id="PF25917">
    <property type="entry name" value="BSH_RND"/>
    <property type="match status" value="1"/>
</dbReference>
<dbReference type="InterPro" id="IPR058624">
    <property type="entry name" value="MdtA-like_HH"/>
</dbReference>
<feature type="domain" description="Multidrug resistance protein MdtA-like barrel-sandwich hybrid" evidence="6">
    <location>
        <begin position="74"/>
        <end position="216"/>
    </location>
</feature>
<dbReference type="NCBIfam" id="TIGR01730">
    <property type="entry name" value="RND_mfp"/>
    <property type="match status" value="1"/>
</dbReference>
<feature type="coiled-coil region" evidence="3">
    <location>
        <begin position="108"/>
        <end position="179"/>
    </location>
</feature>
<dbReference type="Pfam" id="PF25967">
    <property type="entry name" value="RND-MFP_C"/>
    <property type="match status" value="1"/>
</dbReference>
<evidence type="ECO:0000256" key="2">
    <source>
        <dbReference type="ARBA" id="ARBA00009477"/>
    </source>
</evidence>
<dbReference type="InterPro" id="IPR058626">
    <property type="entry name" value="MdtA-like_b-barrel"/>
</dbReference>
<dbReference type="STRING" id="655353.SAMN04488056_102199"/>
<evidence type="ECO:0000259" key="8">
    <source>
        <dbReference type="Pfam" id="PF25967"/>
    </source>
</evidence>
<dbReference type="Gene3D" id="2.40.420.20">
    <property type="match status" value="1"/>
</dbReference>
<dbReference type="RefSeq" id="WP_210186655.1">
    <property type="nucleotide sequence ID" value="NZ_FOVR01000002.1"/>
</dbReference>
<sequence>MTASETRMPFRPMLPPTLALLVGLLVPSLVWAQPAPGAAMGGSDQGPLPVGVITLEQADVPYEVTLPGRAVAYEQVSIRPRVNGVIAQIAYQPGRPVKVGDLLFRIDNETYEASVQSAEAEVASAKASLEGAQITLERYKKIEGTGISSADVKDAEVSLHQAEASVKTAEAALRTAKLNLEWTEIRSPISGIPEVADVSVGSIVTSNQTTALTTVTRLNPIYVDVQESSVRMLSIRNLVENGFIKRADKLSLKLQLETGETLDGEGTLRSPGTSVSTTTGTVALRMEFDNPKRMVIPGQFLRVDATLGTSEAILVPQGATQRASDGSLTVYVAREGKVAVATLDEIGSYQNNWIVTGGVETGDQIIVDNIRNLREGIEIKTIPVEYVDGVIKEVTDGDAAKVPNSNASGEAQPADVAEKE</sequence>
<evidence type="ECO:0000256" key="1">
    <source>
        <dbReference type="ARBA" id="ARBA00004196"/>
    </source>
</evidence>
<dbReference type="InterPro" id="IPR006143">
    <property type="entry name" value="RND_pump_MFP"/>
</dbReference>
<dbReference type="GO" id="GO:0046677">
    <property type="term" value="P:response to antibiotic"/>
    <property type="evidence" value="ECO:0007669"/>
    <property type="project" value="TreeGrafter"/>
</dbReference>
<dbReference type="GO" id="GO:0030313">
    <property type="term" value="C:cell envelope"/>
    <property type="evidence" value="ECO:0007669"/>
    <property type="project" value="UniProtKB-SubCell"/>
</dbReference>
<keyword evidence="3" id="KW-0175">Coiled coil</keyword>
<dbReference type="PANTHER" id="PTHR30158:SF3">
    <property type="entry name" value="MULTIDRUG EFFLUX PUMP SUBUNIT ACRA-RELATED"/>
    <property type="match status" value="1"/>
</dbReference>
<evidence type="ECO:0000256" key="4">
    <source>
        <dbReference type="SAM" id="MobiDB-lite"/>
    </source>
</evidence>
<dbReference type="PANTHER" id="PTHR30158">
    <property type="entry name" value="ACRA/E-RELATED COMPONENT OF DRUG EFFLUX TRANSPORTER"/>
    <property type="match status" value="1"/>
</dbReference>
<proteinExistence type="inferred from homology"/>
<protein>
    <submittedName>
        <fullName evidence="9">Membrane fusion protein, multidrug efflux system</fullName>
    </submittedName>
</protein>
<dbReference type="Proteomes" id="UP000199236">
    <property type="component" value="Unassembled WGS sequence"/>
</dbReference>
<reference evidence="9 10" key="1">
    <citation type="submission" date="2016-10" db="EMBL/GenBank/DDBJ databases">
        <authorList>
            <person name="de Groot N.N."/>
        </authorList>
    </citation>
    <scope>NUCLEOTIDE SEQUENCE [LARGE SCALE GENOMIC DNA]</scope>
    <source>
        <strain evidence="9 10">CGMCC 1.9157</strain>
    </source>
</reference>
<evidence type="ECO:0000256" key="3">
    <source>
        <dbReference type="SAM" id="Coils"/>
    </source>
</evidence>
<evidence type="ECO:0000259" key="5">
    <source>
        <dbReference type="Pfam" id="PF25876"/>
    </source>
</evidence>
<comment type="similarity">
    <text evidence="2">Belongs to the membrane fusion protein (MFP) (TC 8.A.1) family.</text>
</comment>
<dbReference type="InterPro" id="IPR058625">
    <property type="entry name" value="MdtA-like_BSH"/>
</dbReference>
<feature type="region of interest" description="Disordered" evidence="4">
    <location>
        <begin position="398"/>
        <end position="420"/>
    </location>
</feature>
<dbReference type="Pfam" id="PF25876">
    <property type="entry name" value="HH_MFP_RND"/>
    <property type="match status" value="1"/>
</dbReference>
<dbReference type="Gene3D" id="2.40.30.170">
    <property type="match status" value="1"/>
</dbReference>
<evidence type="ECO:0000259" key="6">
    <source>
        <dbReference type="Pfam" id="PF25917"/>
    </source>
</evidence>
<organism evidence="9 10">
    <name type="scientific">Cohaesibacter marisflavi</name>
    <dbReference type="NCBI Taxonomy" id="655353"/>
    <lineage>
        <taxon>Bacteria</taxon>
        <taxon>Pseudomonadati</taxon>
        <taxon>Pseudomonadota</taxon>
        <taxon>Alphaproteobacteria</taxon>
        <taxon>Hyphomicrobiales</taxon>
        <taxon>Cohaesibacteraceae</taxon>
    </lineage>
</organism>
<evidence type="ECO:0000313" key="10">
    <source>
        <dbReference type="Proteomes" id="UP000199236"/>
    </source>
</evidence>
<evidence type="ECO:0000313" key="9">
    <source>
        <dbReference type="EMBL" id="SFN85049.1"/>
    </source>
</evidence>
<dbReference type="GO" id="GO:0005886">
    <property type="term" value="C:plasma membrane"/>
    <property type="evidence" value="ECO:0007669"/>
    <property type="project" value="TreeGrafter"/>
</dbReference>
<dbReference type="AlphaFoldDB" id="A0A1I5CDG4"/>
<feature type="domain" description="Multidrug resistance protein MdtA-like beta-barrel" evidence="7">
    <location>
        <begin position="220"/>
        <end position="306"/>
    </location>
</feature>
<accession>A0A1I5CDG4</accession>
<feature type="domain" description="Multidrug resistance protein MdtA-like alpha-helical hairpin" evidence="5">
    <location>
        <begin position="116"/>
        <end position="183"/>
    </location>
</feature>
<name>A0A1I5CDG4_9HYPH</name>
<gene>
    <name evidence="9" type="ORF">SAMN04488056_102199</name>
</gene>
<dbReference type="InterPro" id="IPR058627">
    <property type="entry name" value="MdtA-like_C"/>
</dbReference>
<evidence type="ECO:0000259" key="7">
    <source>
        <dbReference type="Pfam" id="PF25944"/>
    </source>
</evidence>